<dbReference type="InterPro" id="IPR013783">
    <property type="entry name" value="Ig-like_fold"/>
</dbReference>
<dbReference type="SUPFAM" id="SSF48350">
    <property type="entry name" value="GTPase activation domain, GAP"/>
    <property type="match status" value="1"/>
</dbReference>
<dbReference type="OrthoDB" id="125363at2759"/>
<accession>A0A210PZZ3</accession>
<dbReference type="SMART" id="SM00630">
    <property type="entry name" value="Sema"/>
    <property type="match status" value="1"/>
</dbReference>
<dbReference type="Pfam" id="PF08337">
    <property type="entry name" value="Plexin_cytopl"/>
    <property type="match status" value="1"/>
</dbReference>
<keyword evidence="8 13" id="KW-0472">Membrane</keyword>
<sequence length="1940" mass="218405">MERKWMLMMWVCSLVLLLGAKLLHGENVYSKQEVNLLPLSGSRTTPFLNHLVIHNNLLYIGAVNRIFKLSFNLSILANMSTGPQNDSALCDLPPSGDRCMHKKSLRDNVNKVLLIHQPRGERPMLITCGSIFQGACETRFSNNLQLNQKYYGQLESMRSDLPLQDVYAIAADTEKGSTVAYIAPGAKGNDVIYIASAYTGLNNRLIRQNIPAISTRKLGPRDDIFSFSAIESSPITQRASSVSIKESIRSTFFVNYITGFTSGNYSYFVTTQPKSQNKGSPTTISKLIHLCQQDEWLTSYVDLPLVCRKGGKVYNKVTSARVIQPALILQKSMTLMPGAEEVLVATFTDDSEKHSAVCVFGMGEVRKKVVANVRLCRMGNSSANGNKYIESGAECRFNDKMESDESLLCFKVPSRSFSRIAGILGVEAQPVLTYENMTFTSIALSTTTDFTVAFLGTNQGDIKKIVITSNLNATEYDQTHHTDLTIDPGSSINKDMQLDPTNQYLFTMSEKTVAMLRVENCQRHSSCQECLSSQDPYCGWCTLENRCTVRSLCTNPDIDRWANGQVGNCITIMDTSPPSASASVVIKLNGSLRVHLSILKLPRMTNYSCVFALDAGPWSVPAERWSYGLTCQTPNVTNFVLLFGEAGHRDIKLSINSTETGKLFVSKNFTFYNCESFKSCSPCTDNRWSCDWCIYENKCLYNSGNCDPRGIIVSRNETDDDNSTEVASSIRYSGEGRRGPNHCPRVDRSKTEPVYIPNMKAKPITIRGFNFPERLPGMEGYRSEIRIPDTLTTVRAHCDRLDSEIIRCHIPERNYVFKTGKFQADLRIFFGNNTEVENDATQVTIYSCTKLGNGDCSYCKYMQHHEIQLDCAWCQGTCEYREFCADTRAQIWSSGDTCPPPRIHSIDPNNGTKMGGTRVTLTGHNLGTEFKDIQNNVSIAGVPCRPIKELYRPSKIIVCVIGPSDHGDKSGGVTVLTYVFNKIIFHYLSPSIEKVTPAHGPKSGGSSITVKGLHLNAGNNISISINNRTCQIIGHVGQRSVTCTTPPSPQTGDEMIRASIDGNDIYGSLMFRYYDDPTIKSISPVRSFFSGGRNITVTGTNFTCIQRPRMFTIFAAKRSKECDCYIFNSTMMKCPTPHMTVHDELERVDRLRRSTQQLSAEIGFIMDNVLSVQNLSRNFPDVASSLDYFSDPQVFNFTEQGGLKEFKGEVLIIRGQGLNVAASKEDVTVMIGEKMCNVTNLVENEIYCTPPTTQPQTIQRNGVPSNSNAPQVIVKIGNREYQIGFLAYETPSPEGSMLVYIISGVVAIVVVILVAVILFALFYHRQKTRSKREFRKMQIQLDSLESNVRNECRQAFAELQTDMTDLTNDLDASKKPFYSFESYTFNVLFPGMLDHVILHPPMQKNGNIDRHPDIGIVHFNQLLQNKHFLLLLIRTLEKQKSFSIRDKSNVASLLMILYQNNMEYATEILKTLLADLIEKSVDSKHPKLMLRRTESVVEKLLANWLSLCLYKYLVDSAGSSLYILYKAIKVQVEKGPIDHVTCDARYSLSEDRLLRTECKLEVEMLNLNVEYEGKKYKCRVLDCDTITQAKEKMLDTIFRNFAYSQRPVAAELDLELSNSGRMMLDEDNTTIKVDGWKQLNTLRHYKVLDHSEMVLTHHQNCRTMPRSPNGSVHSMGYPHRDAVPIARTENEVGTKIWHLVKQHDDCNNGGGLKMSSEIYLTRLLSTKGTLKQYIDDFFEMVLKVDSSMPPVIKYLFDMMDQAADRFNITDPDVVHTWKCNSLLLRFWVNIIKNPNFVYDIQKPSIVDSCLSVVAQTFMDSCSTSEHRLGKDSPSNKLLFAKDIPKYRKWVEKYFSDIQAMPAVSDQDLNAYLADVSRMSTGHFTKENALYELYNYVQKYNNEINESLEADGFANAQQLPAKLGHVITAMEGPNPYMRDYV</sequence>
<evidence type="ECO:0000313" key="16">
    <source>
        <dbReference type="EMBL" id="OWF41979.1"/>
    </source>
</evidence>
<dbReference type="InterPro" id="IPR041019">
    <property type="entry name" value="TIG1_plexin"/>
</dbReference>
<feature type="transmembrane region" description="Helical" evidence="13">
    <location>
        <begin position="1297"/>
        <end position="1323"/>
    </location>
</feature>
<evidence type="ECO:0000256" key="13">
    <source>
        <dbReference type="SAM" id="Phobius"/>
    </source>
</evidence>
<feature type="coiled-coil region" evidence="12">
    <location>
        <begin position="1327"/>
        <end position="1369"/>
    </location>
</feature>
<keyword evidence="6" id="KW-0677">Repeat</keyword>
<dbReference type="SUPFAM" id="SSF103575">
    <property type="entry name" value="Plexin repeat"/>
    <property type="match status" value="1"/>
</dbReference>
<keyword evidence="12" id="KW-0175">Coiled coil</keyword>
<evidence type="ECO:0000256" key="3">
    <source>
        <dbReference type="ARBA" id="ARBA00022475"/>
    </source>
</evidence>
<evidence type="ECO:0000313" key="17">
    <source>
        <dbReference type="Proteomes" id="UP000242188"/>
    </source>
</evidence>
<gene>
    <name evidence="16" type="ORF">KP79_PYT11015</name>
</gene>
<dbReference type="Gene3D" id="2.130.10.10">
    <property type="entry name" value="YVTN repeat-like/Quinoprotein amine dehydrogenase"/>
    <property type="match status" value="1"/>
</dbReference>
<dbReference type="InterPro" id="IPR002909">
    <property type="entry name" value="IPT_dom"/>
</dbReference>
<dbReference type="SMART" id="SM00423">
    <property type="entry name" value="PSI"/>
    <property type="match status" value="3"/>
</dbReference>
<dbReference type="SUPFAM" id="SSF81296">
    <property type="entry name" value="E set domains"/>
    <property type="match status" value="4"/>
</dbReference>
<name>A0A210PZZ3_MIZYE</name>
<dbReference type="STRING" id="6573.A0A210PZZ3"/>
<evidence type="ECO:0000256" key="14">
    <source>
        <dbReference type="SAM" id="SignalP"/>
    </source>
</evidence>
<dbReference type="Gene3D" id="3.10.20.90">
    <property type="entry name" value="Phosphatidylinositol 3-kinase Catalytic Subunit, Chain A, domain 1"/>
    <property type="match status" value="1"/>
</dbReference>
<dbReference type="SUPFAM" id="SSF101912">
    <property type="entry name" value="Sema domain"/>
    <property type="match status" value="1"/>
</dbReference>
<dbReference type="PANTHER" id="PTHR22625:SF44">
    <property type="entry name" value="PLEXIN-B"/>
    <property type="match status" value="1"/>
</dbReference>
<evidence type="ECO:0000256" key="4">
    <source>
        <dbReference type="ARBA" id="ARBA00022692"/>
    </source>
</evidence>
<keyword evidence="10" id="KW-0325">Glycoprotein</keyword>
<dbReference type="GO" id="GO:0050772">
    <property type="term" value="P:positive regulation of axonogenesis"/>
    <property type="evidence" value="ECO:0007669"/>
    <property type="project" value="TreeGrafter"/>
</dbReference>
<dbReference type="SMART" id="SM00429">
    <property type="entry name" value="IPT"/>
    <property type="match status" value="3"/>
</dbReference>
<dbReference type="GO" id="GO:0002116">
    <property type="term" value="C:semaphorin receptor complex"/>
    <property type="evidence" value="ECO:0007669"/>
    <property type="project" value="TreeGrafter"/>
</dbReference>
<dbReference type="InterPro" id="IPR031148">
    <property type="entry name" value="Plexin"/>
</dbReference>
<evidence type="ECO:0000256" key="11">
    <source>
        <dbReference type="PROSITE-ProRule" id="PRU00352"/>
    </source>
</evidence>
<evidence type="ECO:0000256" key="9">
    <source>
        <dbReference type="ARBA" id="ARBA00023157"/>
    </source>
</evidence>
<feature type="signal peptide" evidence="14">
    <location>
        <begin position="1"/>
        <end position="25"/>
    </location>
</feature>
<dbReference type="InterPro" id="IPR001627">
    <property type="entry name" value="Semap_dom"/>
</dbReference>
<reference evidence="16 17" key="1">
    <citation type="journal article" date="2017" name="Nat. Ecol. Evol.">
        <title>Scallop genome provides insights into evolution of bilaterian karyotype and development.</title>
        <authorList>
            <person name="Wang S."/>
            <person name="Zhang J."/>
            <person name="Jiao W."/>
            <person name="Li J."/>
            <person name="Xun X."/>
            <person name="Sun Y."/>
            <person name="Guo X."/>
            <person name="Huan P."/>
            <person name="Dong B."/>
            <person name="Zhang L."/>
            <person name="Hu X."/>
            <person name="Sun X."/>
            <person name="Wang J."/>
            <person name="Zhao C."/>
            <person name="Wang Y."/>
            <person name="Wang D."/>
            <person name="Huang X."/>
            <person name="Wang R."/>
            <person name="Lv J."/>
            <person name="Li Y."/>
            <person name="Zhang Z."/>
            <person name="Liu B."/>
            <person name="Lu W."/>
            <person name="Hui Y."/>
            <person name="Liang J."/>
            <person name="Zhou Z."/>
            <person name="Hou R."/>
            <person name="Li X."/>
            <person name="Liu Y."/>
            <person name="Li H."/>
            <person name="Ning X."/>
            <person name="Lin Y."/>
            <person name="Zhao L."/>
            <person name="Xing Q."/>
            <person name="Dou J."/>
            <person name="Li Y."/>
            <person name="Mao J."/>
            <person name="Guo H."/>
            <person name="Dou H."/>
            <person name="Li T."/>
            <person name="Mu C."/>
            <person name="Jiang W."/>
            <person name="Fu Q."/>
            <person name="Fu X."/>
            <person name="Miao Y."/>
            <person name="Liu J."/>
            <person name="Yu Q."/>
            <person name="Li R."/>
            <person name="Liao H."/>
            <person name="Li X."/>
            <person name="Kong Y."/>
            <person name="Jiang Z."/>
            <person name="Chourrout D."/>
            <person name="Li R."/>
            <person name="Bao Z."/>
        </authorList>
    </citation>
    <scope>NUCLEOTIDE SEQUENCE [LARGE SCALE GENOMIC DNA]</scope>
    <source>
        <strain evidence="16 17">PY_sf001</strain>
    </source>
</reference>
<dbReference type="InterPro" id="IPR016201">
    <property type="entry name" value="PSI"/>
</dbReference>
<keyword evidence="4 13" id="KW-0812">Transmembrane</keyword>
<dbReference type="CDD" id="cd12790">
    <property type="entry name" value="RasGAP_plexin_A"/>
    <property type="match status" value="1"/>
</dbReference>
<comment type="caution">
    <text evidence="16">The sequence shown here is derived from an EMBL/GenBank/DDBJ whole genome shotgun (WGS) entry which is preliminary data.</text>
</comment>
<keyword evidence="3" id="KW-1003">Cell membrane</keyword>
<dbReference type="CDD" id="cd11236">
    <property type="entry name" value="Sema_plexin_like"/>
    <property type="match status" value="1"/>
</dbReference>
<evidence type="ECO:0000256" key="6">
    <source>
        <dbReference type="ARBA" id="ARBA00022737"/>
    </source>
</evidence>
<keyword evidence="17" id="KW-1185">Reference proteome</keyword>
<dbReference type="GO" id="GO:0017154">
    <property type="term" value="F:semaphorin receptor activity"/>
    <property type="evidence" value="ECO:0007669"/>
    <property type="project" value="InterPro"/>
</dbReference>
<evidence type="ECO:0000259" key="15">
    <source>
        <dbReference type="PROSITE" id="PS51004"/>
    </source>
</evidence>
<comment type="caution">
    <text evidence="11">Lacks conserved residue(s) required for the propagation of feature annotation.</text>
</comment>
<keyword evidence="9" id="KW-1015">Disulfide bond</keyword>
<evidence type="ECO:0000256" key="5">
    <source>
        <dbReference type="ARBA" id="ARBA00022729"/>
    </source>
</evidence>
<dbReference type="InterPro" id="IPR008936">
    <property type="entry name" value="Rho_GTPase_activation_prot"/>
</dbReference>
<comment type="subcellular location">
    <subcellularLocation>
        <location evidence="1">Cell membrane</location>
        <topology evidence="1">Single-pass membrane protein</topology>
    </subcellularLocation>
</comment>
<dbReference type="Proteomes" id="UP000242188">
    <property type="component" value="Unassembled WGS sequence"/>
</dbReference>
<dbReference type="InterPro" id="IPR013548">
    <property type="entry name" value="Plexin_cytoplasmic_RasGAP_dom"/>
</dbReference>
<comment type="similarity">
    <text evidence="2">Belongs to the plexin family.</text>
</comment>
<feature type="chain" id="PRO_5012623035" evidence="14">
    <location>
        <begin position="26"/>
        <end position="1940"/>
    </location>
</feature>
<keyword evidence="7 13" id="KW-1133">Transmembrane helix</keyword>
<dbReference type="InterPro" id="IPR015943">
    <property type="entry name" value="WD40/YVTN_repeat-like_dom_sf"/>
</dbReference>
<dbReference type="InterPro" id="IPR036352">
    <property type="entry name" value="Semap_dom_sf"/>
</dbReference>
<proteinExistence type="inferred from homology"/>
<evidence type="ECO:0000256" key="8">
    <source>
        <dbReference type="ARBA" id="ARBA00023136"/>
    </source>
</evidence>
<dbReference type="PANTHER" id="PTHR22625">
    <property type="entry name" value="PLEXIN"/>
    <property type="match status" value="1"/>
</dbReference>
<dbReference type="Pfam" id="PF01833">
    <property type="entry name" value="TIG"/>
    <property type="match status" value="4"/>
</dbReference>
<dbReference type="InterPro" id="IPR002165">
    <property type="entry name" value="Plexin_repeat"/>
</dbReference>
<protein>
    <submittedName>
        <fullName evidence="16">Plexin-B</fullName>
    </submittedName>
</protein>
<dbReference type="GO" id="GO:0030334">
    <property type="term" value="P:regulation of cell migration"/>
    <property type="evidence" value="ECO:0007669"/>
    <property type="project" value="TreeGrafter"/>
</dbReference>
<evidence type="ECO:0000256" key="2">
    <source>
        <dbReference type="ARBA" id="ARBA00010297"/>
    </source>
</evidence>
<dbReference type="GO" id="GO:0008360">
    <property type="term" value="P:regulation of cell shape"/>
    <property type="evidence" value="ECO:0007669"/>
    <property type="project" value="TreeGrafter"/>
</dbReference>
<dbReference type="Gene3D" id="1.10.506.10">
    <property type="entry name" value="GTPase Activation - p120gap, domain 1"/>
    <property type="match status" value="1"/>
</dbReference>
<dbReference type="Pfam" id="PF20170">
    <property type="entry name" value="Plexin_RBD"/>
    <property type="match status" value="1"/>
</dbReference>
<dbReference type="PROSITE" id="PS51004">
    <property type="entry name" value="SEMA"/>
    <property type="match status" value="1"/>
</dbReference>
<dbReference type="Pfam" id="PF01437">
    <property type="entry name" value="PSI"/>
    <property type="match status" value="1"/>
</dbReference>
<dbReference type="Pfam" id="PF17960">
    <property type="entry name" value="TIG_plexin"/>
    <property type="match status" value="1"/>
</dbReference>
<dbReference type="GO" id="GO:0007162">
    <property type="term" value="P:negative regulation of cell adhesion"/>
    <property type="evidence" value="ECO:0007669"/>
    <property type="project" value="TreeGrafter"/>
</dbReference>
<dbReference type="EMBL" id="NEDP02005326">
    <property type="protein sequence ID" value="OWF41979.1"/>
    <property type="molecule type" value="Genomic_DNA"/>
</dbReference>
<evidence type="ECO:0000256" key="7">
    <source>
        <dbReference type="ARBA" id="ARBA00022989"/>
    </source>
</evidence>
<dbReference type="InterPro" id="IPR014756">
    <property type="entry name" value="Ig_E-set"/>
</dbReference>
<evidence type="ECO:0000256" key="1">
    <source>
        <dbReference type="ARBA" id="ARBA00004162"/>
    </source>
</evidence>
<feature type="domain" description="Sema" evidence="15">
    <location>
        <begin position="20"/>
        <end position="518"/>
    </location>
</feature>
<organism evidence="16 17">
    <name type="scientific">Mizuhopecten yessoensis</name>
    <name type="common">Japanese scallop</name>
    <name type="synonym">Patinopecten yessoensis</name>
    <dbReference type="NCBI Taxonomy" id="6573"/>
    <lineage>
        <taxon>Eukaryota</taxon>
        <taxon>Metazoa</taxon>
        <taxon>Spiralia</taxon>
        <taxon>Lophotrochozoa</taxon>
        <taxon>Mollusca</taxon>
        <taxon>Bivalvia</taxon>
        <taxon>Autobranchia</taxon>
        <taxon>Pteriomorphia</taxon>
        <taxon>Pectinida</taxon>
        <taxon>Pectinoidea</taxon>
        <taxon>Pectinidae</taxon>
        <taxon>Mizuhopecten</taxon>
    </lineage>
</organism>
<dbReference type="InterPro" id="IPR046800">
    <property type="entry name" value="Plexin_RBD"/>
</dbReference>
<dbReference type="GO" id="GO:0005886">
    <property type="term" value="C:plasma membrane"/>
    <property type="evidence" value="ECO:0007669"/>
    <property type="project" value="UniProtKB-SubCell"/>
</dbReference>
<evidence type="ECO:0000256" key="12">
    <source>
        <dbReference type="SAM" id="Coils"/>
    </source>
</evidence>
<keyword evidence="5 14" id="KW-0732">Signal</keyword>
<evidence type="ECO:0000256" key="10">
    <source>
        <dbReference type="ARBA" id="ARBA00023180"/>
    </source>
</evidence>
<dbReference type="Gene3D" id="2.60.40.10">
    <property type="entry name" value="Immunoglobulins"/>
    <property type="match status" value="5"/>
</dbReference>
<dbReference type="Pfam" id="PF01403">
    <property type="entry name" value="Sema"/>
    <property type="match status" value="1"/>
</dbReference>
<dbReference type="CDD" id="cd00603">
    <property type="entry name" value="IPT_PCSR"/>
    <property type="match status" value="1"/>
</dbReference>